<proteinExistence type="predicted"/>
<name>A0ACC0C3P0_CATRO</name>
<reference evidence="2" key="1">
    <citation type="journal article" date="2023" name="Nat. Plants">
        <title>Single-cell RNA sequencing provides a high-resolution roadmap for understanding the multicellular compartmentation of specialized metabolism.</title>
        <authorList>
            <person name="Sun S."/>
            <person name="Shen X."/>
            <person name="Li Y."/>
            <person name="Li Y."/>
            <person name="Wang S."/>
            <person name="Li R."/>
            <person name="Zhang H."/>
            <person name="Shen G."/>
            <person name="Guo B."/>
            <person name="Wei J."/>
            <person name="Xu J."/>
            <person name="St-Pierre B."/>
            <person name="Chen S."/>
            <person name="Sun C."/>
        </authorList>
    </citation>
    <scope>NUCLEOTIDE SEQUENCE [LARGE SCALE GENOMIC DNA]</scope>
</reference>
<dbReference type="Proteomes" id="UP001060085">
    <property type="component" value="Linkage Group LG01"/>
</dbReference>
<evidence type="ECO:0000313" key="1">
    <source>
        <dbReference type="EMBL" id="KAI5679546.1"/>
    </source>
</evidence>
<protein>
    <submittedName>
        <fullName evidence="1">Uncharacterized protein</fullName>
    </submittedName>
</protein>
<keyword evidence="2" id="KW-1185">Reference proteome</keyword>
<comment type="caution">
    <text evidence="1">The sequence shown here is derived from an EMBL/GenBank/DDBJ whole genome shotgun (WGS) entry which is preliminary data.</text>
</comment>
<evidence type="ECO:0000313" key="2">
    <source>
        <dbReference type="Proteomes" id="UP001060085"/>
    </source>
</evidence>
<dbReference type="EMBL" id="CM044701">
    <property type="protein sequence ID" value="KAI5679546.1"/>
    <property type="molecule type" value="Genomic_DNA"/>
</dbReference>
<sequence>MTRSPGHDDVSASLPVKMEAIKQEEEGTVVVNMGGWVPFDDDFSDPFDIDCTKRASHESLRRWRQAALVLNASRRFRYTLDLKKDEDKEQRRRMIRAHAQVIRAALLFKLAGQRAIVLGATVAPPSPNGDYAIGPEQLSSVTRDQNISALQQYGGVKGIAMMLNTNLDRGISGDDNELSSRKNAFGSNTYPVKKGRSFLRFLWEAWQDLTLIILIVAAVASLALGIKTEGLKEGWYDGGSITFAVLLVIFVTATSDYRQSLQFQSLNEEKRNIQLEVIRDGRREKVSIYEIVVGEVVPLKIGDQVPADGILITGHSLSIDESSMTGESKIVHKDPKAPFLIAGCKVSDGAGTMLVTGVGINTEWGLLMASISEDTGEETPLQVRLNGVATFIGIVGLSVALCVLIVLLARFFTGHSENDDGTIQFIRGKTSISKTVDGVIKIITAAVTIVVVAVPEGLPLAVTLTLAYSMKKMMADKALVRRLSACETMGSATTICSDKTGTLTLNQMTVVEAYAGKMKIDPPEDGSRLHGTISSLLDEGISQNTSGSVFLSKDGGMEVSGSPTEKAILSWGVKLGMKFDLVRSESIVLHVSPFNSTKKRGGVAVRGKSNSQVHIHWKGAAEIILESCTGYLDSNGCVQPIGKDKDYFKKDIENMAAKSLRCVALAYKTCETIQVPTGEEQLAQWVPPEDELILLAIVGIKDPCRPGVKDAVKLCTDAGVKVRMVTGDNIQTAKAIALECGILSSDAEATDANIVEGKTFRELSDKEREQAAPKILVMGRSSPSDKLLLVQTLRKQGEVVAVTGDGTNDAPALHEADIGLAMGIQGTEVAKESSDIIILDDNFASVVKVVRWGRSVYANIQKFIQFQLTVNVAALVINVVAAVSSGDVPLNTVQLLWVNLIMDTLGALALATEPPTDHLMHRTPVGRREPLVTNIMWRNLIIQAVYQICVLLTLNFAGKSILNLKSEGTEHANLVKNSFIFNTFVLCQICNEFNSRKPDELNVFTGVTKNPLFTGIVGGTFILQIIIIEFLGKFTTTARLSWQLWIISLAIGIFSWPLAIVGKMIPVPKTPLTKILGKPYQKCIAARST</sequence>
<accession>A0ACC0C3P0</accession>
<organism evidence="1 2">
    <name type="scientific">Catharanthus roseus</name>
    <name type="common">Madagascar periwinkle</name>
    <name type="synonym">Vinca rosea</name>
    <dbReference type="NCBI Taxonomy" id="4058"/>
    <lineage>
        <taxon>Eukaryota</taxon>
        <taxon>Viridiplantae</taxon>
        <taxon>Streptophyta</taxon>
        <taxon>Embryophyta</taxon>
        <taxon>Tracheophyta</taxon>
        <taxon>Spermatophyta</taxon>
        <taxon>Magnoliopsida</taxon>
        <taxon>eudicotyledons</taxon>
        <taxon>Gunneridae</taxon>
        <taxon>Pentapetalae</taxon>
        <taxon>asterids</taxon>
        <taxon>lamiids</taxon>
        <taxon>Gentianales</taxon>
        <taxon>Apocynaceae</taxon>
        <taxon>Rauvolfioideae</taxon>
        <taxon>Vinceae</taxon>
        <taxon>Catharanthinae</taxon>
        <taxon>Catharanthus</taxon>
    </lineage>
</organism>
<gene>
    <name evidence="1" type="ORF">M9H77_00773</name>
</gene>